<evidence type="ECO:0000256" key="1">
    <source>
        <dbReference type="ARBA" id="ARBA00023180"/>
    </source>
</evidence>
<evidence type="ECO:0000313" key="6">
    <source>
        <dbReference type="EMBL" id="KAF4100989.1"/>
    </source>
</evidence>
<sequence length="382" mass="43365">MALMYGRVFSSPALKPPVLRYSRRSNSRNTLPQQFSSEMHSNQTSKRSSLTTILLYLKISRLLGGIAISLQYLSNAKPENHSLHYMYTGLTKAGPFPVFSAVGESDNIQIVRYSNEKQVWIRDNLTVDDWNKAPAEPPETREEFLNYLYDLSRCTPSAECSELHVLQRISGCELEKLSNGTVKSRKAFDEFAYDGKDFITLKYDLLPWLDKGIETKMDHQTGRNPFLRDFLVNCSKWISTFDNTYKSPPDVHVFARKSPDHSKLNLSCLTTGFYPKDVEMNIRLDRTVLGNQISSGIRPNDDKTFQLRTSVEIDRNHKGFYDCFVIHSSLTEPASVEWDGICSNCETESSQSVTAGVAVAAVLVFLIMIVCCIYKMRRSNGL</sequence>
<feature type="compositionally biased region" description="Polar residues" evidence="3">
    <location>
        <begin position="27"/>
        <end position="43"/>
    </location>
</feature>
<evidence type="ECO:0000259" key="5">
    <source>
        <dbReference type="PROSITE" id="PS50835"/>
    </source>
</evidence>
<dbReference type="InterPro" id="IPR011161">
    <property type="entry name" value="MHC_I-like_Ag-recog"/>
</dbReference>
<dbReference type="SUPFAM" id="SSF54452">
    <property type="entry name" value="MHC antigen-recognition domain"/>
    <property type="match status" value="1"/>
</dbReference>
<dbReference type="Pfam" id="PF00129">
    <property type="entry name" value="MHC_I"/>
    <property type="match status" value="1"/>
</dbReference>
<name>A0A7J6C154_9TELE</name>
<dbReference type="Pfam" id="PF07654">
    <property type="entry name" value="C1-set"/>
    <property type="match status" value="1"/>
</dbReference>
<organism evidence="6 7">
    <name type="scientific">Onychostoma macrolepis</name>
    <dbReference type="NCBI Taxonomy" id="369639"/>
    <lineage>
        <taxon>Eukaryota</taxon>
        <taxon>Metazoa</taxon>
        <taxon>Chordata</taxon>
        <taxon>Craniata</taxon>
        <taxon>Vertebrata</taxon>
        <taxon>Euteleostomi</taxon>
        <taxon>Actinopterygii</taxon>
        <taxon>Neopterygii</taxon>
        <taxon>Teleostei</taxon>
        <taxon>Ostariophysi</taxon>
        <taxon>Cypriniformes</taxon>
        <taxon>Cyprinidae</taxon>
        <taxon>Acrossocheilinae</taxon>
        <taxon>Onychostoma</taxon>
    </lineage>
</organism>
<evidence type="ECO:0000256" key="4">
    <source>
        <dbReference type="SAM" id="Phobius"/>
    </source>
</evidence>
<keyword evidence="4" id="KW-0812">Transmembrane</keyword>
<dbReference type="GO" id="GO:0005615">
    <property type="term" value="C:extracellular space"/>
    <property type="evidence" value="ECO:0007669"/>
    <property type="project" value="TreeGrafter"/>
</dbReference>
<dbReference type="InterPro" id="IPR036179">
    <property type="entry name" value="Ig-like_dom_sf"/>
</dbReference>
<keyword evidence="4" id="KW-0472">Membrane</keyword>
<feature type="region of interest" description="Disordered" evidence="3">
    <location>
        <begin position="21"/>
        <end position="43"/>
    </location>
</feature>
<feature type="transmembrane region" description="Helical" evidence="4">
    <location>
        <begin position="353"/>
        <end position="374"/>
    </location>
</feature>
<protein>
    <recommendedName>
        <fullName evidence="5">Ig-like domain-containing protein</fullName>
    </recommendedName>
</protein>
<dbReference type="InterPro" id="IPR003597">
    <property type="entry name" value="Ig_C1-set"/>
</dbReference>
<dbReference type="InterPro" id="IPR037055">
    <property type="entry name" value="MHC_I-like_Ag-recog_sf"/>
</dbReference>
<dbReference type="EMBL" id="JAAMOB010000019">
    <property type="protein sequence ID" value="KAF4100989.1"/>
    <property type="molecule type" value="Genomic_DNA"/>
</dbReference>
<dbReference type="InterPro" id="IPR050208">
    <property type="entry name" value="MHC_class-I_related"/>
</dbReference>
<dbReference type="GO" id="GO:0009897">
    <property type="term" value="C:external side of plasma membrane"/>
    <property type="evidence" value="ECO:0007669"/>
    <property type="project" value="TreeGrafter"/>
</dbReference>
<dbReference type="PROSITE" id="PS50835">
    <property type="entry name" value="IG_LIKE"/>
    <property type="match status" value="1"/>
</dbReference>
<keyword evidence="4" id="KW-1133">Transmembrane helix</keyword>
<dbReference type="InterPro" id="IPR003006">
    <property type="entry name" value="Ig/MHC_CS"/>
</dbReference>
<keyword evidence="7" id="KW-1185">Reference proteome</keyword>
<dbReference type="InterPro" id="IPR011162">
    <property type="entry name" value="MHC_I/II-like_Ag-recog"/>
</dbReference>
<dbReference type="Proteomes" id="UP000579812">
    <property type="component" value="Unassembled WGS sequence"/>
</dbReference>
<dbReference type="AlphaFoldDB" id="A0A7J6C154"/>
<dbReference type="SUPFAM" id="SSF48726">
    <property type="entry name" value="Immunoglobulin"/>
    <property type="match status" value="1"/>
</dbReference>
<evidence type="ECO:0000256" key="2">
    <source>
        <dbReference type="ARBA" id="ARBA00023319"/>
    </source>
</evidence>
<dbReference type="GO" id="GO:0006955">
    <property type="term" value="P:immune response"/>
    <property type="evidence" value="ECO:0007669"/>
    <property type="project" value="TreeGrafter"/>
</dbReference>
<dbReference type="PANTHER" id="PTHR16675:SF193">
    <property type="entry name" value="LOC571647 PROTEIN-RELATED"/>
    <property type="match status" value="1"/>
</dbReference>
<evidence type="ECO:0000256" key="3">
    <source>
        <dbReference type="SAM" id="MobiDB-lite"/>
    </source>
</evidence>
<dbReference type="PROSITE" id="PS00290">
    <property type="entry name" value="IG_MHC"/>
    <property type="match status" value="1"/>
</dbReference>
<gene>
    <name evidence="6" type="ORF">G5714_019185</name>
</gene>
<dbReference type="SMART" id="SM00407">
    <property type="entry name" value="IGc1"/>
    <property type="match status" value="1"/>
</dbReference>
<feature type="domain" description="Ig-like" evidence="5">
    <location>
        <begin position="249"/>
        <end position="337"/>
    </location>
</feature>
<keyword evidence="2" id="KW-0393">Immunoglobulin domain</keyword>
<dbReference type="PANTHER" id="PTHR16675">
    <property type="entry name" value="MHC CLASS I-RELATED"/>
    <property type="match status" value="1"/>
</dbReference>
<dbReference type="InterPro" id="IPR007110">
    <property type="entry name" value="Ig-like_dom"/>
</dbReference>
<evidence type="ECO:0000313" key="7">
    <source>
        <dbReference type="Proteomes" id="UP000579812"/>
    </source>
</evidence>
<dbReference type="Gene3D" id="3.30.500.10">
    <property type="entry name" value="MHC class I-like antigen recognition-like"/>
    <property type="match status" value="1"/>
</dbReference>
<proteinExistence type="predicted"/>
<keyword evidence="1" id="KW-0325">Glycoprotein</keyword>
<dbReference type="InterPro" id="IPR013783">
    <property type="entry name" value="Ig-like_fold"/>
</dbReference>
<accession>A0A7J6C154</accession>
<comment type="caution">
    <text evidence="6">The sequence shown here is derived from an EMBL/GenBank/DDBJ whole genome shotgun (WGS) entry which is preliminary data.</text>
</comment>
<dbReference type="Gene3D" id="2.60.40.10">
    <property type="entry name" value="Immunoglobulins"/>
    <property type="match status" value="1"/>
</dbReference>
<reference evidence="6 7" key="1">
    <citation type="submission" date="2020-04" db="EMBL/GenBank/DDBJ databases">
        <title>Chromosome-level genome assembly of a cyprinid fish Onychostoma macrolepis by integration of Nanopore Sequencing, Bionano and Hi-C technology.</title>
        <authorList>
            <person name="Wang D."/>
        </authorList>
    </citation>
    <scope>NUCLEOTIDE SEQUENCE [LARGE SCALE GENOMIC DNA]</scope>
    <source>
        <strain evidence="6">SWU-2019</strain>
        <tissue evidence="6">Muscle</tissue>
    </source>
</reference>